<dbReference type="PROSITE" id="PS00445">
    <property type="entry name" value="FGGY_KINASES_2"/>
    <property type="match status" value="1"/>
</dbReference>
<dbReference type="PIRSF" id="PIRSF000538">
    <property type="entry name" value="GlpK"/>
    <property type="match status" value="1"/>
</dbReference>
<dbReference type="InterPro" id="IPR043129">
    <property type="entry name" value="ATPase_NBD"/>
</dbReference>
<dbReference type="PANTHER" id="PTHR43095:SF5">
    <property type="entry name" value="XYLULOSE KINASE"/>
    <property type="match status" value="1"/>
</dbReference>
<organism evidence="7 8">
    <name type="scientific">Paenibacillus spongiae</name>
    <dbReference type="NCBI Taxonomy" id="2909671"/>
    <lineage>
        <taxon>Bacteria</taxon>
        <taxon>Bacillati</taxon>
        <taxon>Bacillota</taxon>
        <taxon>Bacilli</taxon>
        <taxon>Bacillales</taxon>
        <taxon>Paenibacillaceae</taxon>
        <taxon>Paenibacillus</taxon>
    </lineage>
</organism>
<evidence type="ECO:0000256" key="4">
    <source>
        <dbReference type="RuleBase" id="RU003733"/>
    </source>
</evidence>
<evidence type="ECO:0000259" key="5">
    <source>
        <dbReference type="Pfam" id="PF00370"/>
    </source>
</evidence>
<evidence type="ECO:0000259" key="6">
    <source>
        <dbReference type="Pfam" id="PF02782"/>
    </source>
</evidence>
<evidence type="ECO:0000313" key="7">
    <source>
        <dbReference type="EMBL" id="UVI30956.1"/>
    </source>
</evidence>
<evidence type="ECO:0000256" key="2">
    <source>
        <dbReference type="ARBA" id="ARBA00022679"/>
    </source>
</evidence>
<dbReference type="Proteomes" id="UP001057877">
    <property type="component" value="Chromosome"/>
</dbReference>
<dbReference type="SUPFAM" id="SSF53067">
    <property type="entry name" value="Actin-like ATPase domain"/>
    <property type="match status" value="2"/>
</dbReference>
<evidence type="ECO:0000256" key="3">
    <source>
        <dbReference type="ARBA" id="ARBA00022777"/>
    </source>
</evidence>
<sequence length="487" mass="53005">MSIVIGLDIGTSGVRAVAFSMQGQLLAEGRARIEVISSVQDGFEQNPNDWWEASVVSLQQVAHQLGSKVHKVTGIGITGQCPTFTLLYEDGTTLDQAILYQDNRAVKEAETLISIFGREAIHRRTGQDASSFYILPKLLWLKEHHPEHVVPGAAVVQPSDFVGWRLTGKIATDQTHAACTLAFDLNMGNWTEDWLEELELHHLHWPEVLTPGSKVGELLDDIANVIGFPPGIPIVAGGADSICAVYGSNATDYGILCDVSGSSTCLHLSVPQPVHHLSVNTYPHIENGRWCAEAGINTTGIAFSWLTTMLNASYESLIEAAGQVNPGCDGLLFLPHLSGGERDLPERPGAFIGLRLDHSAGHLARAVLEGISYALLQRIELLQRSGHHAIRSVVACGGGTKNTLLNQIKADIFGLPLEAVTLHDTTALGAAMTAAKANGTKLNIDETVNYNRYLPNPDVKDMYQTQYRRFCAMEELFVKREDIYGTR</sequence>
<protein>
    <recommendedName>
        <fullName evidence="9">Xylulokinase</fullName>
    </recommendedName>
</protein>
<proteinExistence type="inferred from homology"/>
<evidence type="ECO:0008006" key="9">
    <source>
        <dbReference type="Google" id="ProtNLM"/>
    </source>
</evidence>
<feature type="domain" description="Carbohydrate kinase FGGY N-terminal" evidence="5">
    <location>
        <begin position="3"/>
        <end position="247"/>
    </location>
</feature>
<evidence type="ECO:0000313" key="8">
    <source>
        <dbReference type="Proteomes" id="UP001057877"/>
    </source>
</evidence>
<dbReference type="InterPro" id="IPR018485">
    <property type="entry name" value="FGGY_C"/>
</dbReference>
<dbReference type="InterPro" id="IPR000577">
    <property type="entry name" value="Carb_kinase_FGGY"/>
</dbReference>
<dbReference type="Pfam" id="PF00370">
    <property type="entry name" value="FGGY_N"/>
    <property type="match status" value="1"/>
</dbReference>
<reference evidence="7" key="1">
    <citation type="submission" date="2022-01" db="EMBL/GenBank/DDBJ databases">
        <title>Paenibacillus spongiae sp. nov., isolated from marine sponge.</title>
        <authorList>
            <person name="Li Z."/>
            <person name="Zhang M."/>
        </authorList>
    </citation>
    <scope>NUCLEOTIDE SEQUENCE</scope>
    <source>
        <strain evidence="7">PHS-Z3</strain>
    </source>
</reference>
<dbReference type="RefSeq" id="WP_258387019.1">
    <property type="nucleotide sequence ID" value="NZ_CP091430.1"/>
</dbReference>
<dbReference type="InterPro" id="IPR018484">
    <property type="entry name" value="FGGY_N"/>
</dbReference>
<keyword evidence="3 4" id="KW-0418">Kinase</keyword>
<dbReference type="Gene3D" id="3.30.420.40">
    <property type="match status" value="2"/>
</dbReference>
<feature type="domain" description="Carbohydrate kinase FGGY C-terminal" evidence="6">
    <location>
        <begin position="259"/>
        <end position="437"/>
    </location>
</feature>
<gene>
    <name evidence="7" type="ORF">L1F29_03570</name>
</gene>
<comment type="similarity">
    <text evidence="1 4">Belongs to the FGGY kinase family.</text>
</comment>
<dbReference type="InterPro" id="IPR050406">
    <property type="entry name" value="FGGY_Carb_Kinase"/>
</dbReference>
<accession>A0ABY5SAJ8</accession>
<keyword evidence="2 4" id="KW-0808">Transferase</keyword>
<dbReference type="Pfam" id="PF02782">
    <property type="entry name" value="FGGY_C"/>
    <property type="match status" value="1"/>
</dbReference>
<dbReference type="EMBL" id="CP091430">
    <property type="protein sequence ID" value="UVI30956.1"/>
    <property type="molecule type" value="Genomic_DNA"/>
</dbReference>
<evidence type="ECO:0000256" key="1">
    <source>
        <dbReference type="ARBA" id="ARBA00009156"/>
    </source>
</evidence>
<name>A0ABY5SAJ8_9BACL</name>
<dbReference type="PANTHER" id="PTHR43095">
    <property type="entry name" value="SUGAR KINASE"/>
    <property type="match status" value="1"/>
</dbReference>
<dbReference type="InterPro" id="IPR018483">
    <property type="entry name" value="Carb_kinase_FGGY_CS"/>
</dbReference>
<keyword evidence="8" id="KW-1185">Reference proteome</keyword>